<feature type="domain" description="Ubiquitin-like protease family profile" evidence="6">
    <location>
        <begin position="508"/>
        <end position="700"/>
    </location>
</feature>
<comment type="similarity">
    <text evidence="1">Belongs to the peptidase C48 family.</text>
</comment>
<name>A0A218ZE16_9HELO</name>
<feature type="region of interest" description="Disordered" evidence="5">
    <location>
        <begin position="24"/>
        <end position="63"/>
    </location>
</feature>
<evidence type="ECO:0000313" key="8">
    <source>
        <dbReference type="Proteomes" id="UP000242519"/>
    </source>
</evidence>
<feature type="region of interest" description="Disordered" evidence="5">
    <location>
        <begin position="316"/>
        <end position="343"/>
    </location>
</feature>
<dbReference type="STRING" id="503106.A0A218ZE16"/>
<keyword evidence="8" id="KW-1185">Reference proteome</keyword>
<evidence type="ECO:0000256" key="1">
    <source>
        <dbReference type="ARBA" id="ARBA00005234"/>
    </source>
</evidence>
<dbReference type="Pfam" id="PF02902">
    <property type="entry name" value="Peptidase_C48"/>
    <property type="match status" value="1"/>
</dbReference>
<feature type="compositionally biased region" description="Polar residues" evidence="5">
    <location>
        <begin position="775"/>
        <end position="785"/>
    </location>
</feature>
<gene>
    <name evidence="7" type="ORF">B2J93_394</name>
</gene>
<organism evidence="7 8">
    <name type="scientific">Diplocarpon coronariae</name>
    <dbReference type="NCBI Taxonomy" id="2795749"/>
    <lineage>
        <taxon>Eukaryota</taxon>
        <taxon>Fungi</taxon>
        <taxon>Dikarya</taxon>
        <taxon>Ascomycota</taxon>
        <taxon>Pezizomycotina</taxon>
        <taxon>Leotiomycetes</taxon>
        <taxon>Helotiales</taxon>
        <taxon>Drepanopezizaceae</taxon>
        <taxon>Diplocarpon</taxon>
    </lineage>
</organism>
<dbReference type="Proteomes" id="UP000242519">
    <property type="component" value="Unassembled WGS sequence"/>
</dbReference>
<protein>
    <submittedName>
        <fullName evidence="7">Ulp1 protease family, C-terminal catalytic domain containing protein</fullName>
    </submittedName>
</protein>
<dbReference type="SUPFAM" id="SSF54001">
    <property type="entry name" value="Cysteine proteinases"/>
    <property type="match status" value="1"/>
</dbReference>
<evidence type="ECO:0000259" key="6">
    <source>
        <dbReference type="PROSITE" id="PS50600"/>
    </source>
</evidence>
<evidence type="ECO:0000256" key="4">
    <source>
        <dbReference type="ARBA" id="ARBA00022807"/>
    </source>
</evidence>
<dbReference type="PROSITE" id="PS50600">
    <property type="entry name" value="ULP_PROTEASE"/>
    <property type="match status" value="1"/>
</dbReference>
<feature type="region of interest" description="Disordered" evidence="5">
    <location>
        <begin position="810"/>
        <end position="850"/>
    </location>
</feature>
<evidence type="ECO:0000256" key="2">
    <source>
        <dbReference type="ARBA" id="ARBA00022670"/>
    </source>
</evidence>
<accession>A0A218ZE16</accession>
<dbReference type="PANTHER" id="PTHR46915">
    <property type="entry name" value="UBIQUITIN-LIKE PROTEASE 4-RELATED"/>
    <property type="match status" value="1"/>
</dbReference>
<feature type="compositionally biased region" description="Low complexity" evidence="5">
    <location>
        <begin position="757"/>
        <end position="774"/>
    </location>
</feature>
<dbReference type="GO" id="GO:0008234">
    <property type="term" value="F:cysteine-type peptidase activity"/>
    <property type="evidence" value="ECO:0007669"/>
    <property type="project" value="UniProtKB-KW"/>
</dbReference>
<evidence type="ECO:0000313" key="7">
    <source>
        <dbReference type="EMBL" id="OWP06331.1"/>
    </source>
</evidence>
<feature type="region of interest" description="Disordered" evidence="5">
    <location>
        <begin position="751"/>
        <end position="790"/>
    </location>
</feature>
<keyword evidence="3" id="KW-0378">Hydrolase</keyword>
<sequence length="1113" mass="123769">MGEDEGDNDDGEKEIFREFVDEVTSGFSSTVGPRPIPAAAPLSGQSKGDSERINESISNDSGTLRRLPLERQVEGTGTHDFKASYRPVQNVADRATGEAQLGHSGLGIGEPGRCPGTIRSLLLQRPAIRIQRSYSPSSSFPPSAIPTITLYMDLEQALAALDLNLSRDAILQSWQAVKQAYIKETLDPNLSFTEWVFASGRIRKSVLRITGEVQFEKFYLMLNQNQKSLIAALVRLLGLEGYWDLCLGCGMAVVKSRDSLQLLIRIAKKYHETDFLKLLRALRSARDSRRKTISDFSSHKTDFTLVDVRRAEKMMHPPLLDGGSSVPASYTQQAAGERKPALKVDPIPNERLIVASGAEDLAMAEGEGDGEGEDKGKGIFFAGNLEEESFQGPKPDDNAQEDEEGEGSSVAGNLQEDSSHAVSDYAVDKTVEVEYGRRAPMPSGAGHDFDDTCIPDRDLPDSVAIYRRTNFKTGLPWWQPARQSEHEQKGATEVLRWRDDETLLINKQEVRKGDFDRLTGNTWLNDELINACTALILAGITSMFSVSTFFFEKLASSGSAQLLLPGYEINYPAIQKWINEEANIFKKQHMILPINRGNVHWVLAIITNVSASTSSSATGNDSNTAPTFQITTMDSMDAIGNENNRLIYFKLAAYIKAEGESRAQVTVRSKDIAWKHATTLPRQYNSYDCGVYVLAYLSCFVKGPHSFLLSCQQISSGDKEWNFNAASTRKEMQSRLQAYLLLQRQKSHPVEVSTAVSSQGSSSRSLLPSSLQQQTPTREPSNSSDVNHRQAADSPLDLSICLESTFDPLSTKGSPSQLGHPPEVEDRNAIDDDSGWYLEPPDPMSRSMSPVVSCDTRVLSQRTALEAIVKTCEIDLDGFQAVLENVPGDWALFVVWEEHWAFLLQADEAACLSPITKVSPYGSENKDYTPDASASVSAQEMRKRYHEMAGSEASDLEQRLEETEKKTNYVKTLFELLDAVILTLDSAEQTQKLESNTISQQIIKEKDLEREILNEGRFSLHRGAWLKDIKATISDLEMSYTATNQLTVWTLAAKTAASSMRNNTVRLQEFYAENMRRTRAAVVKFVEAEIRWENERERPAKRLLRFLAFGESG</sequence>
<dbReference type="AlphaFoldDB" id="A0A218ZE16"/>
<dbReference type="InParanoid" id="A0A218ZE16"/>
<dbReference type="GO" id="GO:0016926">
    <property type="term" value="P:protein desumoylation"/>
    <property type="evidence" value="ECO:0007669"/>
    <property type="project" value="UniProtKB-ARBA"/>
</dbReference>
<proteinExistence type="inferred from homology"/>
<dbReference type="Gene3D" id="3.40.395.10">
    <property type="entry name" value="Adenoviral Proteinase, Chain A"/>
    <property type="match status" value="1"/>
</dbReference>
<dbReference type="PANTHER" id="PTHR46915:SF2">
    <property type="entry name" value="UBIQUITIN-LIKE PROTEASE 4"/>
    <property type="match status" value="1"/>
</dbReference>
<feature type="region of interest" description="Disordered" evidence="5">
    <location>
        <begin position="386"/>
        <end position="425"/>
    </location>
</feature>
<evidence type="ECO:0000256" key="3">
    <source>
        <dbReference type="ARBA" id="ARBA00022801"/>
    </source>
</evidence>
<dbReference type="InterPro" id="IPR038765">
    <property type="entry name" value="Papain-like_cys_pep_sf"/>
</dbReference>
<keyword evidence="4" id="KW-0788">Thiol protease</keyword>
<comment type="caution">
    <text evidence="7">The sequence shown here is derived from an EMBL/GenBank/DDBJ whole genome shotgun (WGS) entry which is preliminary data.</text>
</comment>
<keyword evidence="2 7" id="KW-0645">Protease</keyword>
<dbReference type="GO" id="GO:0006508">
    <property type="term" value="P:proteolysis"/>
    <property type="evidence" value="ECO:0007669"/>
    <property type="project" value="UniProtKB-KW"/>
</dbReference>
<evidence type="ECO:0000256" key="5">
    <source>
        <dbReference type="SAM" id="MobiDB-lite"/>
    </source>
</evidence>
<dbReference type="OrthoDB" id="3553916at2759"/>
<reference evidence="7 8" key="1">
    <citation type="submission" date="2017-04" db="EMBL/GenBank/DDBJ databases">
        <title>Draft genome sequence of Marssonina coronaria NL1: causal agent of apple blotch.</title>
        <authorList>
            <person name="Cheng Q."/>
        </authorList>
    </citation>
    <scope>NUCLEOTIDE SEQUENCE [LARGE SCALE GENOMIC DNA]</scope>
    <source>
        <strain evidence="7 8">NL1</strain>
    </source>
</reference>
<dbReference type="EMBL" id="MZNU01000049">
    <property type="protein sequence ID" value="OWP06331.1"/>
    <property type="molecule type" value="Genomic_DNA"/>
</dbReference>
<dbReference type="GO" id="GO:0019783">
    <property type="term" value="F:ubiquitin-like protein peptidase activity"/>
    <property type="evidence" value="ECO:0007669"/>
    <property type="project" value="UniProtKB-ARBA"/>
</dbReference>
<dbReference type="InterPro" id="IPR003653">
    <property type="entry name" value="Peptidase_C48_C"/>
</dbReference>